<sequence>MVFGRSKSSSSTTPSAPSKAAAACSELRAAYHECFNRWYADKFAKGQWQRDDCADHWHKYRSCLELFLDAIVLQWGDATGLCWASLLKGLRNPHCCCSLDSDSSLRLWILW</sequence>
<dbReference type="PROSITE" id="PS51808">
    <property type="entry name" value="CHCH"/>
    <property type="match status" value="1"/>
</dbReference>
<dbReference type="AlphaFoldDB" id="A0A8T0W6G2"/>
<dbReference type="GO" id="GO:0005758">
    <property type="term" value="C:mitochondrial intermembrane space"/>
    <property type="evidence" value="ECO:0007669"/>
    <property type="project" value="TreeGrafter"/>
</dbReference>
<organism evidence="3 4">
    <name type="scientific">Panicum virgatum</name>
    <name type="common">Blackwell switchgrass</name>
    <dbReference type="NCBI Taxonomy" id="38727"/>
    <lineage>
        <taxon>Eukaryota</taxon>
        <taxon>Viridiplantae</taxon>
        <taxon>Streptophyta</taxon>
        <taxon>Embryophyta</taxon>
        <taxon>Tracheophyta</taxon>
        <taxon>Spermatophyta</taxon>
        <taxon>Magnoliopsida</taxon>
        <taxon>Liliopsida</taxon>
        <taxon>Poales</taxon>
        <taxon>Poaceae</taxon>
        <taxon>PACMAD clade</taxon>
        <taxon>Panicoideae</taxon>
        <taxon>Panicodae</taxon>
        <taxon>Paniceae</taxon>
        <taxon>Panicinae</taxon>
        <taxon>Panicum</taxon>
        <taxon>Panicum sect. Hiantes</taxon>
    </lineage>
</organism>
<comment type="similarity">
    <text evidence="1">Belongs to the TRIAP1/MDM35 family.</text>
</comment>
<comment type="caution">
    <text evidence="3">The sequence shown here is derived from an EMBL/GenBank/DDBJ whole genome shotgun (WGS) entry which is preliminary data.</text>
</comment>
<dbReference type="PANTHER" id="PTHR46403">
    <property type="entry name" value="TP53-REGULATED INHIBITOR OF APOPTOSIS 1"/>
    <property type="match status" value="1"/>
</dbReference>
<evidence type="ECO:0000256" key="1">
    <source>
        <dbReference type="ARBA" id="ARBA00006196"/>
    </source>
</evidence>
<dbReference type="EMBL" id="CM029039">
    <property type="protein sequence ID" value="KAG2643015.1"/>
    <property type="molecule type" value="Genomic_DNA"/>
</dbReference>
<dbReference type="GO" id="GO:0005634">
    <property type="term" value="C:nucleus"/>
    <property type="evidence" value="ECO:0007669"/>
    <property type="project" value="TreeGrafter"/>
</dbReference>
<keyword evidence="4" id="KW-1185">Reference proteome</keyword>
<protein>
    <submittedName>
        <fullName evidence="3">Uncharacterized protein</fullName>
    </submittedName>
</protein>
<name>A0A8T0W6G2_PANVG</name>
<reference evidence="3" key="1">
    <citation type="submission" date="2020-05" db="EMBL/GenBank/DDBJ databases">
        <title>WGS assembly of Panicum virgatum.</title>
        <authorList>
            <person name="Lovell J.T."/>
            <person name="Jenkins J."/>
            <person name="Shu S."/>
            <person name="Juenger T.E."/>
            <person name="Schmutz J."/>
        </authorList>
    </citation>
    <scope>NUCLEOTIDE SEQUENCE</scope>
    <source>
        <strain evidence="3">AP13</strain>
    </source>
</reference>
<dbReference type="Proteomes" id="UP000823388">
    <property type="component" value="Chromosome 2K"/>
</dbReference>
<evidence type="ECO:0000256" key="2">
    <source>
        <dbReference type="ARBA" id="ARBA00023157"/>
    </source>
</evidence>
<evidence type="ECO:0000313" key="3">
    <source>
        <dbReference type="EMBL" id="KAG2643015.1"/>
    </source>
</evidence>
<dbReference type="InterPro" id="IPR007918">
    <property type="entry name" value="MDM35_apoptosis"/>
</dbReference>
<keyword evidence="2" id="KW-1015">Disulfide bond</keyword>
<dbReference type="GO" id="GO:1990050">
    <property type="term" value="F:phosphatidic acid transfer activity"/>
    <property type="evidence" value="ECO:0007669"/>
    <property type="project" value="TreeGrafter"/>
</dbReference>
<accession>A0A8T0W6G2</accession>
<dbReference type="PANTHER" id="PTHR46403:SF1">
    <property type="entry name" value="TP53-REGULATED INHIBITOR OF APOPTOSIS 1"/>
    <property type="match status" value="1"/>
</dbReference>
<dbReference type="GO" id="GO:0005829">
    <property type="term" value="C:cytosol"/>
    <property type="evidence" value="ECO:0007669"/>
    <property type="project" value="TreeGrafter"/>
</dbReference>
<dbReference type="Pfam" id="PF05254">
    <property type="entry name" value="UPF0203"/>
    <property type="match status" value="1"/>
</dbReference>
<evidence type="ECO:0000313" key="4">
    <source>
        <dbReference type="Proteomes" id="UP000823388"/>
    </source>
</evidence>
<dbReference type="GO" id="GO:0045332">
    <property type="term" value="P:phospholipid translocation"/>
    <property type="evidence" value="ECO:0007669"/>
    <property type="project" value="TreeGrafter"/>
</dbReference>
<gene>
    <name evidence="3" type="ORF">PVAP13_2KG294200</name>
</gene>
<proteinExistence type="inferred from homology"/>